<dbReference type="PANTHER" id="PTHR43074:SF1">
    <property type="entry name" value="BETA-KETOACYL SYNTHASE FAMILY PROTEIN-RELATED"/>
    <property type="match status" value="1"/>
</dbReference>
<dbReference type="InterPro" id="IPR029069">
    <property type="entry name" value="HotDog_dom_sf"/>
</dbReference>
<evidence type="ECO:0000259" key="11">
    <source>
        <dbReference type="PROSITE" id="PS52019"/>
    </source>
</evidence>
<dbReference type="Gene3D" id="3.10.129.10">
    <property type="entry name" value="Hotdog Thioesterase"/>
    <property type="match status" value="4"/>
</dbReference>
<dbReference type="InterPro" id="IPR049900">
    <property type="entry name" value="PKS_mFAS_DH"/>
</dbReference>
<dbReference type="InterPro" id="IPR010083">
    <property type="entry name" value="FabA"/>
</dbReference>
<comment type="similarity">
    <text evidence="2">Belongs to the thioester dehydratase family. FabA subfamily.</text>
</comment>
<dbReference type="Gene3D" id="3.40.47.10">
    <property type="match status" value="2"/>
</dbReference>
<keyword evidence="6" id="KW-0275">Fatty acid biosynthesis</keyword>
<dbReference type="CDD" id="cd01287">
    <property type="entry name" value="FabA"/>
    <property type="match status" value="2"/>
</dbReference>
<dbReference type="SMART" id="SM00563">
    <property type="entry name" value="PlsC"/>
    <property type="match status" value="1"/>
</dbReference>
<dbReference type="InterPro" id="IPR001227">
    <property type="entry name" value="Ac_transferase_dom_sf"/>
</dbReference>
<feature type="active site" description="Proton acceptor; for dehydratase activity" evidence="8">
    <location>
        <position position="2287"/>
    </location>
</feature>
<dbReference type="EMBL" id="JAGGLB010000009">
    <property type="protein sequence ID" value="MBP1991652.1"/>
    <property type="molecule type" value="Genomic_DNA"/>
</dbReference>
<dbReference type="SMART" id="SM00825">
    <property type="entry name" value="PKS_KS"/>
    <property type="match status" value="1"/>
</dbReference>
<dbReference type="SMART" id="SM00827">
    <property type="entry name" value="PKS_AT"/>
    <property type="match status" value="1"/>
</dbReference>
<evidence type="ECO:0000256" key="1">
    <source>
        <dbReference type="ARBA" id="ARBA00005194"/>
    </source>
</evidence>
<comment type="similarity">
    <text evidence="9">Belongs to the thiolase-like superfamily. Beta-ketoacyl-ACP synthases family.</text>
</comment>
<dbReference type="GO" id="GO:0016746">
    <property type="term" value="F:acyltransferase activity"/>
    <property type="evidence" value="ECO:0007669"/>
    <property type="project" value="UniProtKB-KW"/>
</dbReference>
<name>A0ABS4IVQ1_9BACL</name>
<feature type="domain" description="PKS/mFAS DH" evidence="11">
    <location>
        <begin position="2246"/>
        <end position="2543"/>
    </location>
</feature>
<gene>
    <name evidence="12" type="ORF">J2Z66_003259</name>
</gene>
<dbReference type="InterPro" id="IPR014043">
    <property type="entry name" value="Acyl_transferase_dom"/>
</dbReference>
<dbReference type="PROSITE" id="PS52004">
    <property type="entry name" value="KS3_2"/>
    <property type="match status" value="1"/>
</dbReference>
<dbReference type="InterPro" id="IPR020841">
    <property type="entry name" value="PKS_Beta-ketoAc_synthase_dom"/>
</dbReference>
<keyword evidence="4" id="KW-0276">Fatty acid metabolism</keyword>
<keyword evidence="7" id="KW-0456">Lyase</keyword>
<dbReference type="SUPFAM" id="SSF53901">
    <property type="entry name" value="Thiolase-like"/>
    <property type="match status" value="2"/>
</dbReference>
<dbReference type="Pfam" id="PF01553">
    <property type="entry name" value="Acyltransferase"/>
    <property type="match status" value="1"/>
</dbReference>
<evidence type="ECO:0000256" key="7">
    <source>
        <dbReference type="ARBA" id="ARBA00023239"/>
    </source>
</evidence>
<evidence type="ECO:0000259" key="10">
    <source>
        <dbReference type="PROSITE" id="PS52004"/>
    </source>
</evidence>
<accession>A0ABS4IVQ1</accession>
<protein>
    <submittedName>
        <fullName evidence="12">Acyl transferase domain-containing protein/3-hydroxymyristoyl/3-hydroxydecanoyl-(Acyl carrier protein) dehydratase/1-acyl-sn-glycerol-3-phosphate acyltransferase</fullName>
    </submittedName>
</protein>
<dbReference type="InterPro" id="IPR016039">
    <property type="entry name" value="Thiolase-like"/>
</dbReference>
<feature type="region of interest" description="C-terminal hotdog fold" evidence="8">
    <location>
        <begin position="2396"/>
        <end position="2543"/>
    </location>
</feature>
<dbReference type="Gene3D" id="3.40.366.10">
    <property type="entry name" value="Malonyl-Coenzyme A Acyl Carrier Protein, domain 2"/>
    <property type="match status" value="2"/>
</dbReference>
<evidence type="ECO:0000256" key="5">
    <source>
        <dbReference type="ARBA" id="ARBA00023098"/>
    </source>
</evidence>
<dbReference type="InterPro" id="IPR002123">
    <property type="entry name" value="Plipid/glycerol_acylTrfase"/>
</dbReference>
<dbReference type="SUPFAM" id="SSF69593">
    <property type="entry name" value="Glycerol-3-phosphate (1)-acyltransferase"/>
    <property type="match status" value="1"/>
</dbReference>
<comment type="pathway">
    <text evidence="1">Lipid metabolism; fatty acid biosynthesis.</text>
</comment>
<reference evidence="12 13" key="1">
    <citation type="submission" date="2021-03" db="EMBL/GenBank/DDBJ databases">
        <title>Genomic Encyclopedia of Type Strains, Phase IV (KMG-IV): sequencing the most valuable type-strain genomes for metagenomic binning, comparative biology and taxonomic classification.</title>
        <authorList>
            <person name="Goeker M."/>
        </authorList>
    </citation>
    <scope>NUCLEOTIDE SEQUENCE [LARGE SCALE GENOMIC DNA]</scope>
    <source>
        <strain evidence="12 13">DSM 26048</strain>
    </source>
</reference>
<dbReference type="InterPro" id="IPR042104">
    <property type="entry name" value="PKS_dehydratase_sf"/>
</dbReference>
<dbReference type="RefSeq" id="WP_209972375.1">
    <property type="nucleotide sequence ID" value="NZ_JAGGLB010000009.1"/>
</dbReference>
<evidence type="ECO:0000313" key="12">
    <source>
        <dbReference type="EMBL" id="MBP1991652.1"/>
    </source>
</evidence>
<keyword evidence="9 12" id="KW-0808">Transferase</keyword>
<evidence type="ECO:0000256" key="6">
    <source>
        <dbReference type="ARBA" id="ARBA00023160"/>
    </source>
</evidence>
<dbReference type="PANTHER" id="PTHR43074">
    <property type="entry name" value="OMEGA-3 POLYUNSATURATED FATTY ACID SYNTHASE PFAB-RELATED"/>
    <property type="match status" value="1"/>
</dbReference>
<dbReference type="CDD" id="cd00833">
    <property type="entry name" value="PKS"/>
    <property type="match status" value="1"/>
</dbReference>
<keyword evidence="5" id="KW-0443">Lipid metabolism</keyword>
<dbReference type="Gene3D" id="3.10.129.110">
    <property type="entry name" value="Polyketide synthase dehydratase"/>
    <property type="match status" value="1"/>
</dbReference>
<keyword evidence="3" id="KW-0444">Lipid biosynthesis</keyword>
<evidence type="ECO:0000256" key="3">
    <source>
        <dbReference type="ARBA" id="ARBA00022516"/>
    </source>
</evidence>
<dbReference type="InterPro" id="IPR013114">
    <property type="entry name" value="FabA_FabZ"/>
</dbReference>
<feature type="domain" description="Ketosynthase family 3 (KS3)" evidence="10">
    <location>
        <begin position="3"/>
        <end position="439"/>
    </location>
</feature>
<dbReference type="SUPFAM" id="SSF54637">
    <property type="entry name" value="Thioesterase/thiol ester dehydrase-isomerase"/>
    <property type="match status" value="4"/>
</dbReference>
<dbReference type="InterPro" id="IPR016035">
    <property type="entry name" value="Acyl_Trfase/lysoPLipase"/>
</dbReference>
<dbReference type="InterPro" id="IPR052568">
    <property type="entry name" value="PKS-FAS_Synthase"/>
</dbReference>
<comment type="caution">
    <text evidence="12">The sequence shown here is derived from an EMBL/GenBank/DDBJ whole genome shotgun (WGS) entry which is preliminary data.</text>
</comment>
<evidence type="ECO:0000256" key="4">
    <source>
        <dbReference type="ARBA" id="ARBA00022832"/>
    </source>
</evidence>
<dbReference type="Pfam" id="PF07977">
    <property type="entry name" value="FabA"/>
    <property type="match status" value="2"/>
</dbReference>
<evidence type="ECO:0000313" key="13">
    <source>
        <dbReference type="Proteomes" id="UP001519287"/>
    </source>
</evidence>
<organism evidence="12 13">
    <name type="scientific">Paenibacillus eucommiae</name>
    <dbReference type="NCBI Taxonomy" id="1355755"/>
    <lineage>
        <taxon>Bacteria</taxon>
        <taxon>Bacillati</taxon>
        <taxon>Bacillota</taxon>
        <taxon>Bacilli</taxon>
        <taxon>Bacillales</taxon>
        <taxon>Paenibacillaceae</taxon>
        <taxon>Paenibacillus</taxon>
    </lineage>
</organism>
<feature type="active site" description="Proton donor; for dehydratase activity" evidence="8">
    <location>
        <position position="2451"/>
    </location>
</feature>
<dbReference type="PROSITE" id="PS52019">
    <property type="entry name" value="PKS_MFAS_DH"/>
    <property type="match status" value="1"/>
</dbReference>
<proteinExistence type="inferred from homology"/>
<keyword evidence="13" id="KW-1185">Reference proteome</keyword>
<evidence type="ECO:0000256" key="8">
    <source>
        <dbReference type="PROSITE-ProRule" id="PRU01363"/>
    </source>
</evidence>
<dbReference type="Gene3D" id="3.30.70.3290">
    <property type="match status" value="1"/>
</dbReference>
<dbReference type="InterPro" id="IPR014030">
    <property type="entry name" value="Ketoacyl_synth_N"/>
</dbReference>
<sequence>MMLEPIAIIGQGCVLPGALTPEELWTGIIDRCDFLSEPDKEAWRISRPLAEVDADGSLWSLRGGYVKGFEAVFDPEGYAVGKDELLKLDRIVHWMLYAAKEALRSAGYGSLEALEGCGAVVGNLSLPTVSFAKYGEWAWLNQQSGDVVSAADIARVVGVPPDAMNRFMSGYPAHIMAKALKLGAGAYSIDAACASSLYAIKLACDRLQDGSSDLMLAGAVSGPDPLFYHTGFRTLKALSQTGKSLPFQAEASGLVPAEGCGFVVLKRLSDAERAGDNILGVIKGIGLSNDGRNSGLLSPSVAGQVMAMRQAFERSGLSPQDISLIECHATGTQLGDTTEIHSMQEVYTGMQDLPIGSLKSNMGHLTTAAGIAGLFKVLGAMQHQVRPPTLVAGPLIKALAGSPFRLLTKEEPWSCEGPRLAAISGFGFGGNNAHLIVEQYTATANTKAAQRRKQRPKRLDVKAVRGELAIVGIGAVVANGNDTRDFSASLFGLDRTKIRRGQESVIGKTEQVSLSIGDTSTPPSDLVKTLPQQLQILKAAKEAVAEAGPIPSERTGIFVGMQCDGVLSRHGGRLRIEDWYKVWSEAASDPLVNADWLRTAREQWFPSLDPATVVGLLPNIPANRLNKQFKVSGPGYTVSSEELSGITALAIASRALRSNELDAAIVGAVDMSCELIHETATSALGELAPQGDAAVVMVLKRLEDAEKDGNTIYAILPGEAEASKEPLLQLGSNAGSIRLDKRFGKAHAADGLLHVAAGALAIHHKMLPALKDHRPRPWVTEAVKTARISVKALGDVSAAVDLVEYRDEQKSKPAIIAEVPRYRVFSGTSRAEVLEALLEGKEGSGGPSRLAIVYTGKDDWKERKSAAIEWMQSTNIPNPTVYNGKDIYYRDQPIAGELAFVFAGAATAYQGMGGELQAILPELSAAVLTRFKEAEQAAAWLYGEQTADATGPLQLLGASSFICQLHAEFSRHWLGLKPQSVLGLSSGETNALAAMGAWPNLNGLFEELHDKGIYDHKLAGTFEVLKQAWKVDSPQWSNWRIMMPVNVVRDAILSEDKVYLTVIHTLDDCVIGGDPDACQRVMRKLGTAKVYPLGYDMVIHCPEMNIISAEWREIHRRPTGELPGIRFYTSSTHSYYYPDTDKAAEALLGMAGGMIDFPKLIQNAWNDGARIFVEHGPRDLCSQWIRRILGDQEHVCIALDQPGESSLKQAVTAAAQLAVAGAVLDDSKLLSRLDERSAGTKMKQSGTAANLHRCIVPAHMAAVRLPPIHHMRAGTKIETLLPAPVQPEPSVVPMTTLHPRDAIAKENPLNNSNADLIRSAISSHYTDIARVHKQYLHNQYEFQKYVMNMLEQTKLTMMEHAASAQPSLVADIREPSAPIATLAAEIPPLTTAVQTTRHNPIAAAAETATKVTDITIGMNTTTATNVTNATNATNDTNVSILANATNGAIDSSDASGIASASVLLRTPSGPSFTRAQLEELASGQISAVFGLLFAGQDPFNRQVRMPEPPLLLADRITGIEGEPYSMGLGTLWSETDVHRDLWYMHKGRMPIGIMIESGQADLLLISWLGIDQFNRGEKVYRLLGCELTLHGRLPQHGDTLTYQIQVDSHAKSGDIRLFFFHYDCFIGTEHRITMRKGHAGFFSDEELAHSGGVIWDAASVEPSLGGPLDPPAVDRMRSSFSTEQVKAFSEGRVVECFGAGYEWTETHTSTPTIQSGQMLLLDEVIALDPAGGPWGRGYLRAETAIAGDEWFFPCHFHEDPVMPGTLMFEGSVQAMSFYLTAMGYTLKKDGWQFEPVQDVPYKMECRGQVTPASRKLIYEVFVEEITAGPVPMMFADVLVTVDGLKAFHCRRLGVQLTPDYPLSAMPELLAAASQAGVAVRTKDGFEFNHASLLSCALGKPSDGFGKFYESYDGGKHSLRLPGPPYHFMTRVVSIEGEIGVPAVGSTVEAEYDIPQDAWYFAENGNKTMPYSVLMEVALQPCGWLVSYLGIPESREKDMYFRNLDGCGTMHREIGPDSGTLRTKVIMTKVSRMGYTYIEGFKVECFLANSDQAVYTLDTVFGHFTQEDLGKQVGIARTVDELEQLVQPSDFIVMLKEEPSRYYGGGLRLPRGKLLLLDQVSGYWPQGGKKGLGRLRAEKQVLPGEWFFKAHFCTDPVQPGSLGVESMLQLVQFYMLHSEMGEGLQHPRFEPIMLGDQVTWKYRGQVTPLNKVVTTEVEILEVGAGEDGPYVIAEAWLIVDGLTIYHAPLIGMRIVSDGKNHKLQERSAVQVKEMVLEPTAQHAWLQDHCPTYTDPALPATFMIEYMASAVLERSPGLVISAIMNVRFMRWIVCRTAQELKIEIRESEGISNSYDVVLQFWREASLSGLARFEEAASGRFLLREQYDDHVPDRLDELQEPAERTDPYAAGDLFHGPSFHIVKKLIHGINGGTGILSADSPIIPTGRLHPLLLDGMTHVIPHDALSQWSADISDADVGYPYRIKEARFYSASPQTGEVRCEVRFAGFEGSLRFPAFHIQLFSGSQLWVDLTLVEVLLPKGRLGAGNPLDRKAFLQDKTFVSGFGLSRMDGTATSVSDAEMKQSDWFPGTVASVYGLENGAQSTAADVAIKDHVAQLAKVHPSLITIGSDALSAYSQTRPYERYTVQVNRADEEVRVITGGEVAMDLTRAKQFWRSRTQVGSWFMEDLYEGLIRKFVRHFVIEAPEKLKDLKGRPVLLLANHQTAVESLLFAYLAAACLNTPIRAIAKKEHRNSWIGSLLAHAAAYPNIRFDSPMVFFDRDDQQSMLTIAEELLSSMKGDPVSLLVHIEGTRSLQSGVPVSTMSSLWIDLAMKGNLPIIPVRLSGGLSSEPAAQRLEFPLGMGSQDYVLGTPVLPEQLQHLSLVDRKNYILAAINVTGVPAEQEVPHAGNVSFQDAAREWSQKKQISNEHAVLMQALSELPGRSEETELILAGIEQVQAGRHGVHGDWLTSMANSLYEHSDPERAIEQGEAKR</sequence>
<evidence type="ECO:0000256" key="2">
    <source>
        <dbReference type="ARBA" id="ARBA00006714"/>
    </source>
</evidence>
<dbReference type="Pfam" id="PF02801">
    <property type="entry name" value="Ketoacyl-synt_C"/>
    <property type="match status" value="1"/>
</dbReference>
<evidence type="ECO:0000256" key="9">
    <source>
        <dbReference type="RuleBase" id="RU003694"/>
    </source>
</evidence>
<keyword evidence="12" id="KW-0012">Acyltransferase</keyword>
<dbReference type="Proteomes" id="UP001519287">
    <property type="component" value="Unassembled WGS sequence"/>
</dbReference>
<dbReference type="InterPro" id="IPR014031">
    <property type="entry name" value="Ketoacyl_synth_C"/>
</dbReference>
<dbReference type="Pfam" id="PF00109">
    <property type="entry name" value="ketoacyl-synt"/>
    <property type="match status" value="2"/>
</dbReference>
<feature type="region of interest" description="N-terminal hotdog fold" evidence="8">
    <location>
        <begin position="2246"/>
        <end position="2385"/>
    </location>
</feature>
<dbReference type="SUPFAM" id="SSF52151">
    <property type="entry name" value="FabD/lysophospholipase-like"/>
    <property type="match status" value="1"/>
</dbReference>